<comment type="caution">
    <text evidence="1">The sequence shown here is derived from an EMBL/GenBank/DDBJ whole genome shotgun (WGS) entry which is preliminary data.</text>
</comment>
<sequence>MKKPIHLTLLKDHYYNKCTLDKDETISINVREDNILKYNYSIKPMISDGELAISYIHSNCIQIKCSHINNSKRETIYFKYDYDDDNCNSEKDFDKNISIKDVIYAIKEICCKRNTRKRKYFDEEPDLQNSSNNSQSLPQCDIDYNHYKRYKKV</sequence>
<protein>
    <submittedName>
        <fullName evidence="1">Uncharacterized protein</fullName>
    </submittedName>
</protein>
<dbReference type="EMBL" id="LXPE01000010">
    <property type="protein sequence ID" value="OBA27183.1"/>
    <property type="molecule type" value="Genomic_DNA"/>
</dbReference>
<reference evidence="2" key="1">
    <citation type="journal article" date="2016" name="Proc. Natl. Acad. Sci. U.S.A.">
        <title>Comparative genomics of biotechnologically important yeasts.</title>
        <authorList>
            <person name="Riley R."/>
            <person name="Haridas S."/>
            <person name="Wolfe K.H."/>
            <person name="Lopes M.R."/>
            <person name="Hittinger C.T."/>
            <person name="Goeker M."/>
            <person name="Salamov A.A."/>
            <person name="Wisecaver J.H."/>
            <person name="Long T.M."/>
            <person name="Calvey C.H."/>
            <person name="Aerts A.L."/>
            <person name="Barry K.W."/>
            <person name="Choi C."/>
            <person name="Clum A."/>
            <person name="Coughlan A.Y."/>
            <person name="Deshpande S."/>
            <person name="Douglass A.P."/>
            <person name="Hanson S.J."/>
            <person name="Klenk H.-P."/>
            <person name="LaButti K.M."/>
            <person name="Lapidus A."/>
            <person name="Lindquist E.A."/>
            <person name="Lipzen A.M."/>
            <person name="Meier-Kolthoff J.P."/>
            <person name="Ohm R.A."/>
            <person name="Otillar R.P."/>
            <person name="Pangilinan J.L."/>
            <person name="Peng Y."/>
            <person name="Rokas A."/>
            <person name="Rosa C.A."/>
            <person name="Scheuner C."/>
            <person name="Sibirny A.A."/>
            <person name="Slot J.C."/>
            <person name="Stielow J.B."/>
            <person name="Sun H."/>
            <person name="Kurtzman C.P."/>
            <person name="Blackwell M."/>
            <person name="Grigoriev I.V."/>
            <person name="Jeffries T.W."/>
        </authorList>
    </citation>
    <scope>NUCLEOTIDE SEQUENCE [LARGE SCALE GENOMIC DNA]</scope>
    <source>
        <strain evidence="2">NRRL Y-1626</strain>
    </source>
</reference>
<evidence type="ECO:0000313" key="2">
    <source>
        <dbReference type="Proteomes" id="UP000092321"/>
    </source>
</evidence>
<keyword evidence="2" id="KW-1185">Reference proteome</keyword>
<gene>
    <name evidence="1" type="ORF">HANVADRAFT_48449</name>
</gene>
<dbReference type="AlphaFoldDB" id="A0A1B7TEM3"/>
<name>A0A1B7TEM3_9ASCO</name>
<proteinExistence type="predicted"/>
<evidence type="ECO:0000313" key="1">
    <source>
        <dbReference type="EMBL" id="OBA27183.1"/>
    </source>
</evidence>
<organism evidence="1 2">
    <name type="scientific">Hanseniaspora valbyensis NRRL Y-1626</name>
    <dbReference type="NCBI Taxonomy" id="766949"/>
    <lineage>
        <taxon>Eukaryota</taxon>
        <taxon>Fungi</taxon>
        <taxon>Dikarya</taxon>
        <taxon>Ascomycota</taxon>
        <taxon>Saccharomycotina</taxon>
        <taxon>Saccharomycetes</taxon>
        <taxon>Saccharomycodales</taxon>
        <taxon>Saccharomycodaceae</taxon>
        <taxon>Hanseniaspora</taxon>
    </lineage>
</organism>
<dbReference type="OrthoDB" id="10528336at2759"/>
<dbReference type="Proteomes" id="UP000092321">
    <property type="component" value="Unassembled WGS sequence"/>
</dbReference>
<accession>A0A1B7TEM3</accession>